<reference evidence="9 10" key="1">
    <citation type="journal article" date="2019" name="Sci. Rep.">
        <title>Orb-weaving spider Araneus ventricosus genome elucidates the spidroin gene catalogue.</title>
        <authorList>
            <person name="Kono N."/>
            <person name="Nakamura H."/>
            <person name="Ohtoshi R."/>
            <person name="Moran D.A.P."/>
            <person name="Shinohara A."/>
            <person name="Yoshida Y."/>
            <person name="Fujiwara M."/>
            <person name="Mori M."/>
            <person name="Tomita M."/>
            <person name="Arakawa K."/>
        </authorList>
    </citation>
    <scope>NUCLEOTIDE SEQUENCE [LARGE SCALE GENOMIC DNA]</scope>
</reference>
<keyword evidence="5" id="KW-0539">Nucleus</keyword>
<evidence type="ECO:0000313" key="9">
    <source>
        <dbReference type="EMBL" id="GBO18364.1"/>
    </source>
</evidence>
<dbReference type="Proteomes" id="UP000499080">
    <property type="component" value="Unassembled WGS sequence"/>
</dbReference>
<keyword evidence="4" id="KW-0804">Transcription</keyword>
<feature type="compositionally biased region" description="Basic and acidic residues" evidence="7">
    <location>
        <begin position="72"/>
        <end position="86"/>
    </location>
</feature>
<evidence type="ECO:0000256" key="7">
    <source>
        <dbReference type="SAM" id="MobiDB-lite"/>
    </source>
</evidence>
<dbReference type="PANTHER" id="PTHR11793">
    <property type="entry name" value="BASIC HELIX-LOOP-HELIX TRANSCRIPTION FACTOR"/>
    <property type="match status" value="1"/>
</dbReference>
<gene>
    <name evidence="9" type="primary">TCF12</name>
    <name evidence="9" type="ORF">AVEN_274633_1</name>
</gene>
<evidence type="ECO:0000313" key="10">
    <source>
        <dbReference type="Proteomes" id="UP000499080"/>
    </source>
</evidence>
<dbReference type="Pfam" id="PF00010">
    <property type="entry name" value="HLH"/>
    <property type="match status" value="1"/>
</dbReference>
<evidence type="ECO:0000256" key="3">
    <source>
        <dbReference type="ARBA" id="ARBA00023125"/>
    </source>
</evidence>
<keyword evidence="6" id="KW-0175">Coiled coil</keyword>
<feature type="domain" description="BHLH" evidence="8">
    <location>
        <begin position="101"/>
        <end position="141"/>
    </location>
</feature>
<accession>A0A4Y2V1U9</accession>
<proteinExistence type="predicted"/>
<dbReference type="GO" id="GO:0000978">
    <property type="term" value="F:RNA polymerase II cis-regulatory region sequence-specific DNA binding"/>
    <property type="evidence" value="ECO:0007669"/>
    <property type="project" value="TreeGrafter"/>
</dbReference>
<evidence type="ECO:0000256" key="5">
    <source>
        <dbReference type="ARBA" id="ARBA00023242"/>
    </source>
</evidence>
<dbReference type="SUPFAM" id="SSF47459">
    <property type="entry name" value="HLH, helix-loop-helix DNA-binding domain"/>
    <property type="match status" value="1"/>
</dbReference>
<feature type="compositionally biased region" description="Polar residues" evidence="7">
    <location>
        <begin position="44"/>
        <end position="61"/>
    </location>
</feature>
<dbReference type="InterPro" id="IPR036638">
    <property type="entry name" value="HLH_DNA-bd_sf"/>
</dbReference>
<sequence length="147" mass="16437">MLTFLLVPISSCESIKLADAKDLSRLQGHEQISVLPPEPIINPVTPSVNTASTTSMKSATLRSGKRACLRSLGKDDDKPPKIKAEREREEKYVNNAQESIQDINEAFKELGRKCKMHLKPERAMTKLNILRQAVEVISTLENQIRGI</sequence>
<feature type="coiled-coil region" evidence="6">
    <location>
        <begin position="86"/>
        <end position="113"/>
    </location>
</feature>
<name>A0A4Y2V1U9_ARAVE</name>
<protein>
    <submittedName>
        <fullName evidence="9">Transcription factor 12</fullName>
    </submittedName>
</protein>
<keyword evidence="10" id="KW-1185">Reference proteome</keyword>
<dbReference type="InterPro" id="IPR051098">
    <property type="entry name" value="NeuroDiff_E-box_TFs"/>
</dbReference>
<dbReference type="GO" id="GO:0005667">
    <property type="term" value="C:transcription regulator complex"/>
    <property type="evidence" value="ECO:0007669"/>
    <property type="project" value="TreeGrafter"/>
</dbReference>
<comment type="subcellular location">
    <subcellularLocation>
        <location evidence="1">Nucleus</location>
    </subcellularLocation>
</comment>
<keyword evidence="3" id="KW-0238">DNA-binding</keyword>
<dbReference type="GO" id="GO:0046983">
    <property type="term" value="F:protein dimerization activity"/>
    <property type="evidence" value="ECO:0007669"/>
    <property type="project" value="InterPro"/>
</dbReference>
<keyword evidence="2" id="KW-0805">Transcription regulation</keyword>
<evidence type="ECO:0000256" key="4">
    <source>
        <dbReference type="ARBA" id="ARBA00023163"/>
    </source>
</evidence>
<dbReference type="AlphaFoldDB" id="A0A4Y2V1U9"/>
<evidence type="ECO:0000256" key="2">
    <source>
        <dbReference type="ARBA" id="ARBA00023015"/>
    </source>
</evidence>
<organism evidence="9 10">
    <name type="scientific">Araneus ventricosus</name>
    <name type="common">Orbweaver spider</name>
    <name type="synonym">Epeira ventricosa</name>
    <dbReference type="NCBI Taxonomy" id="182803"/>
    <lineage>
        <taxon>Eukaryota</taxon>
        <taxon>Metazoa</taxon>
        <taxon>Ecdysozoa</taxon>
        <taxon>Arthropoda</taxon>
        <taxon>Chelicerata</taxon>
        <taxon>Arachnida</taxon>
        <taxon>Araneae</taxon>
        <taxon>Araneomorphae</taxon>
        <taxon>Entelegynae</taxon>
        <taxon>Araneoidea</taxon>
        <taxon>Araneidae</taxon>
        <taxon>Araneus</taxon>
    </lineage>
</organism>
<dbReference type="EMBL" id="BGPR01041984">
    <property type="protein sequence ID" value="GBO18364.1"/>
    <property type="molecule type" value="Genomic_DNA"/>
</dbReference>
<dbReference type="PANTHER" id="PTHR11793:SF13">
    <property type="entry name" value="PROTEIN DAUGHTERLESS"/>
    <property type="match status" value="1"/>
</dbReference>
<evidence type="ECO:0000256" key="6">
    <source>
        <dbReference type="SAM" id="Coils"/>
    </source>
</evidence>
<dbReference type="Gene3D" id="4.10.280.10">
    <property type="entry name" value="Helix-loop-helix DNA-binding domain"/>
    <property type="match status" value="1"/>
</dbReference>
<dbReference type="GO" id="GO:0000785">
    <property type="term" value="C:chromatin"/>
    <property type="evidence" value="ECO:0007669"/>
    <property type="project" value="TreeGrafter"/>
</dbReference>
<feature type="region of interest" description="Disordered" evidence="7">
    <location>
        <begin position="43"/>
        <end position="86"/>
    </location>
</feature>
<dbReference type="OrthoDB" id="10034090at2759"/>
<dbReference type="GO" id="GO:0005634">
    <property type="term" value="C:nucleus"/>
    <property type="evidence" value="ECO:0007669"/>
    <property type="project" value="UniProtKB-SubCell"/>
</dbReference>
<dbReference type="GO" id="GO:0000981">
    <property type="term" value="F:DNA-binding transcription factor activity, RNA polymerase II-specific"/>
    <property type="evidence" value="ECO:0007669"/>
    <property type="project" value="TreeGrafter"/>
</dbReference>
<evidence type="ECO:0000256" key="1">
    <source>
        <dbReference type="ARBA" id="ARBA00004123"/>
    </source>
</evidence>
<evidence type="ECO:0000259" key="8">
    <source>
        <dbReference type="Pfam" id="PF00010"/>
    </source>
</evidence>
<comment type="caution">
    <text evidence="9">The sequence shown here is derived from an EMBL/GenBank/DDBJ whole genome shotgun (WGS) entry which is preliminary data.</text>
</comment>
<dbReference type="InterPro" id="IPR011598">
    <property type="entry name" value="bHLH_dom"/>
</dbReference>